<dbReference type="Gene3D" id="3.30.70.1290">
    <property type="entry name" value="Transposase IS200-like"/>
    <property type="match status" value="1"/>
</dbReference>
<sequence length="135" mass="15535">MTLKKGYRNVYDLNIHLVLVTKYRKKVIDRAMLTRLHEIFAATCQKWRSTLTDFNGEDNHVHLLISYPPDVEVSKLVNNLKTVSSRLIRKEFALEINALYKKPVFWSGAYFVASCGGVTVDQLKAYVEKQDSPVD</sequence>
<comment type="caution">
    <text evidence="2">The sequence shown here is derived from an EMBL/GenBank/DDBJ whole genome shotgun (WGS) entry which is preliminary data.</text>
</comment>
<accession>A0AAV3XCA5</accession>
<dbReference type="Pfam" id="PF01797">
    <property type="entry name" value="Y1_Tnp"/>
    <property type="match status" value="1"/>
</dbReference>
<dbReference type="SMART" id="SM01321">
    <property type="entry name" value="Y1_Tnp"/>
    <property type="match status" value="1"/>
</dbReference>
<dbReference type="GO" id="GO:0004803">
    <property type="term" value="F:transposase activity"/>
    <property type="evidence" value="ECO:0007669"/>
    <property type="project" value="InterPro"/>
</dbReference>
<dbReference type="EMBL" id="BLAY01000033">
    <property type="protein sequence ID" value="GET37705.1"/>
    <property type="molecule type" value="Genomic_DNA"/>
</dbReference>
<dbReference type="NCBIfam" id="NF033573">
    <property type="entry name" value="transpos_IS200"/>
    <property type="match status" value="1"/>
</dbReference>
<dbReference type="GO" id="GO:0003677">
    <property type="term" value="F:DNA binding"/>
    <property type="evidence" value="ECO:0007669"/>
    <property type="project" value="InterPro"/>
</dbReference>
<dbReference type="SUPFAM" id="SSF143422">
    <property type="entry name" value="Transposase IS200-like"/>
    <property type="match status" value="1"/>
</dbReference>
<dbReference type="RefSeq" id="WP_373872785.1">
    <property type="nucleotide sequence ID" value="NZ_BLAY01000033.1"/>
</dbReference>
<evidence type="ECO:0000313" key="2">
    <source>
        <dbReference type="EMBL" id="GET37705.1"/>
    </source>
</evidence>
<dbReference type="Proteomes" id="UP001050975">
    <property type="component" value="Unassembled WGS sequence"/>
</dbReference>
<dbReference type="InterPro" id="IPR036515">
    <property type="entry name" value="Transposase_17_sf"/>
</dbReference>
<protein>
    <submittedName>
        <fullName evidence="2">ISSoc3, orfA transposase</fullName>
    </submittedName>
</protein>
<proteinExistence type="predicted"/>
<dbReference type="AlphaFoldDB" id="A0AAV3XCA5"/>
<dbReference type="PANTHER" id="PTHR33360">
    <property type="entry name" value="TRANSPOSASE FOR INSERTION SEQUENCE ELEMENT IS200"/>
    <property type="match status" value="1"/>
</dbReference>
<evidence type="ECO:0000313" key="3">
    <source>
        <dbReference type="Proteomes" id="UP001050975"/>
    </source>
</evidence>
<dbReference type="GO" id="GO:0006313">
    <property type="term" value="P:DNA transposition"/>
    <property type="evidence" value="ECO:0007669"/>
    <property type="project" value="InterPro"/>
</dbReference>
<reference evidence="2" key="1">
    <citation type="submission" date="2019-10" db="EMBL/GenBank/DDBJ databases">
        <title>Draft genome sequece of Microseira wollei NIES-4236.</title>
        <authorList>
            <person name="Yamaguchi H."/>
            <person name="Suzuki S."/>
            <person name="Kawachi M."/>
        </authorList>
    </citation>
    <scope>NUCLEOTIDE SEQUENCE</scope>
    <source>
        <strain evidence="2">NIES-4236</strain>
    </source>
</reference>
<evidence type="ECO:0000259" key="1">
    <source>
        <dbReference type="SMART" id="SM01321"/>
    </source>
</evidence>
<name>A0AAV3XCA5_9CYAN</name>
<dbReference type="InterPro" id="IPR002686">
    <property type="entry name" value="Transposase_17"/>
</dbReference>
<feature type="domain" description="Transposase IS200-like" evidence="1">
    <location>
        <begin position="10"/>
        <end position="130"/>
    </location>
</feature>
<gene>
    <name evidence="2" type="ORF">MiSe_24590</name>
</gene>
<dbReference type="PANTHER" id="PTHR33360:SF2">
    <property type="entry name" value="TRANSPOSASE FOR INSERTION SEQUENCE ELEMENT IS200"/>
    <property type="match status" value="1"/>
</dbReference>
<organism evidence="2 3">
    <name type="scientific">Microseira wollei NIES-4236</name>
    <dbReference type="NCBI Taxonomy" id="2530354"/>
    <lineage>
        <taxon>Bacteria</taxon>
        <taxon>Bacillati</taxon>
        <taxon>Cyanobacteriota</taxon>
        <taxon>Cyanophyceae</taxon>
        <taxon>Oscillatoriophycideae</taxon>
        <taxon>Aerosakkonematales</taxon>
        <taxon>Aerosakkonemataceae</taxon>
        <taxon>Microseira</taxon>
    </lineage>
</organism>
<keyword evidence="3" id="KW-1185">Reference proteome</keyword>